<keyword evidence="8" id="KW-0804">Transcription</keyword>
<evidence type="ECO:0000256" key="12">
    <source>
        <dbReference type="SAM" id="MobiDB-lite"/>
    </source>
</evidence>
<dbReference type="InterPro" id="IPR036236">
    <property type="entry name" value="Znf_C2H2_sf"/>
</dbReference>
<dbReference type="GO" id="GO:0060562">
    <property type="term" value="P:epithelial tube morphogenesis"/>
    <property type="evidence" value="ECO:0007669"/>
    <property type="project" value="UniProtKB-ARBA"/>
</dbReference>
<dbReference type="GO" id="GO:0008270">
    <property type="term" value="F:zinc ion binding"/>
    <property type="evidence" value="ECO:0007669"/>
    <property type="project" value="UniProtKB-KW"/>
</dbReference>
<reference evidence="14 15" key="1">
    <citation type="submission" date="2020-04" db="EMBL/GenBank/DDBJ databases">
        <authorList>
            <person name="Alioto T."/>
            <person name="Alioto T."/>
            <person name="Gomez Garrido J."/>
        </authorList>
    </citation>
    <scope>NUCLEOTIDE SEQUENCE [LARGE SCALE GENOMIC DNA]</scope>
</reference>
<comment type="caution">
    <text evidence="14">The sequence shown here is derived from an EMBL/GenBank/DDBJ whole genome shotgun (WGS) entry which is preliminary data.</text>
</comment>
<dbReference type="GO" id="GO:0000981">
    <property type="term" value="F:DNA-binding transcription factor activity, RNA polymerase II-specific"/>
    <property type="evidence" value="ECO:0007669"/>
    <property type="project" value="TreeGrafter"/>
</dbReference>
<accession>A0A8S1DLQ0</accession>
<dbReference type="FunFam" id="3.30.160.60:FF:000043">
    <property type="entry name" value="Scratch family zinc finger 2"/>
    <property type="match status" value="1"/>
</dbReference>
<keyword evidence="7" id="KW-0238">DNA-binding</keyword>
<feature type="domain" description="C2H2-type" evidence="13">
    <location>
        <begin position="180"/>
        <end position="207"/>
    </location>
</feature>
<dbReference type="Gene3D" id="3.30.160.60">
    <property type="entry name" value="Classic Zinc Finger"/>
    <property type="match status" value="4"/>
</dbReference>
<dbReference type="GO" id="GO:0000978">
    <property type="term" value="F:RNA polymerase II cis-regulatory region sequence-specific DNA binding"/>
    <property type="evidence" value="ECO:0007669"/>
    <property type="project" value="TreeGrafter"/>
</dbReference>
<evidence type="ECO:0000256" key="9">
    <source>
        <dbReference type="ARBA" id="ARBA00023242"/>
    </source>
</evidence>
<evidence type="ECO:0000256" key="11">
    <source>
        <dbReference type="PROSITE-ProRule" id="PRU00042"/>
    </source>
</evidence>
<evidence type="ECO:0000256" key="3">
    <source>
        <dbReference type="ARBA" id="ARBA00022737"/>
    </source>
</evidence>
<sequence>MPRAFLITHRRYNNHPVEQKENSPERTVSLAEQHATTPQLHLPLYPEQPATMPVLVSQHHIPERPDPYPDLPEDLSKSSTSTPVSPPSPPCVEIPRVPIRDDPESLYNLTQLAEVSLLHPDLHGCPDCGKRYSTSSNLARHRQTHRSLEDKKARRCPHCDKVYVSMPAYSMHVRTHNQGCKCPFCGKCFSRPWLLQGHIRTHTGEKPFRCNVCSKAFADKSNLRAHVQTHSNTKPFICGRCGKAFALKSYLYKHEESSCMKLNRTQEASSSSGSSSGGSSPPSPRPETAGLCSGGEGIRPVFTHSGHIGMHLASQTRNVGIMA</sequence>
<comment type="similarity">
    <text evidence="10">Belongs to the snail C2H2-type zinc-finger protein family.</text>
</comment>
<evidence type="ECO:0000256" key="6">
    <source>
        <dbReference type="ARBA" id="ARBA00023015"/>
    </source>
</evidence>
<dbReference type="PANTHER" id="PTHR24388">
    <property type="entry name" value="ZINC FINGER PROTEIN"/>
    <property type="match status" value="1"/>
</dbReference>
<dbReference type="InterPro" id="IPR013087">
    <property type="entry name" value="Znf_C2H2_type"/>
</dbReference>
<feature type="region of interest" description="Disordered" evidence="12">
    <location>
        <begin position="60"/>
        <end position="96"/>
    </location>
</feature>
<evidence type="ECO:0000256" key="10">
    <source>
        <dbReference type="ARBA" id="ARBA00037948"/>
    </source>
</evidence>
<dbReference type="GO" id="GO:0007417">
    <property type="term" value="P:central nervous system development"/>
    <property type="evidence" value="ECO:0007669"/>
    <property type="project" value="UniProtKB-ARBA"/>
</dbReference>
<keyword evidence="5" id="KW-0862">Zinc</keyword>
<dbReference type="InterPro" id="IPR050527">
    <property type="entry name" value="Snail/Krueppel_Znf"/>
</dbReference>
<dbReference type="GO" id="GO:0005634">
    <property type="term" value="C:nucleus"/>
    <property type="evidence" value="ECO:0007669"/>
    <property type="project" value="UniProtKB-SubCell"/>
</dbReference>
<dbReference type="PANTHER" id="PTHR24388:SF100">
    <property type="entry name" value="ZINC FINGER PROTEIN 423"/>
    <property type="match status" value="1"/>
</dbReference>
<name>A0A8S1DLQ0_9INSE</name>
<feature type="domain" description="C2H2-type" evidence="13">
    <location>
        <begin position="236"/>
        <end position="255"/>
    </location>
</feature>
<dbReference type="EMBL" id="CADEPI010000366">
    <property type="protein sequence ID" value="CAB3384687.1"/>
    <property type="molecule type" value="Genomic_DNA"/>
</dbReference>
<dbReference type="PROSITE" id="PS50157">
    <property type="entry name" value="ZINC_FINGER_C2H2_2"/>
    <property type="match status" value="4"/>
</dbReference>
<evidence type="ECO:0000313" key="14">
    <source>
        <dbReference type="EMBL" id="CAB3384687.1"/>
    </source>
</evidence>
<keyword evidence="2" id="KW-0479">Metal-binding</keyword>
<keyword evidence="15" id="KW-1185">Reference proteome</keyword>
<keyword evidence="3" id="KW-0677">Repeat</keyword>
<comment type="subcellular location">
    <subcellularLocation>
        <location evidence="1">Nucleus</location>
    </subcellularLocation>
</comment>
<evidence type="ECO:0000256" key="7">
    <source>
        <dbReference type="ARBA" id="ARBA00023125"/>
    </source>
</evidence>
<evidence type="ECO:0000259" key="13">
    <source>
        <dbReference type="PROSITE" id="PS50157"/>
    </source>
</evidence>
<dbReference type="FunFam" id="3.30.160.60:FF:000207">
    <property type="entry name" value="zinc finger protein SNAI2"/>
    <property type="match status" value="1"/>
</dbReference>
<feature type="region of interest" description="Disordered" evidence="12">
    <location>
        <begin position="263"/>
        <end position="294"/>
    </location>
</feature>
<evidence type="ECO:0000256" key="2">
    <source>
        <dbReference type="ARBA" id="ARBA00022723"/>
    </source>
</evidence>
<dbReference type="SUPFAM" id="SSF57667">
    <property type="entry name" value="beta-beta-alpha zinc fingers"/>
    <property type="match status" value="3"/>
</dbReference>
<dbReference type="GO" id="GO:2000177">
    <property type="term" value="P:regulation of neural precursor cell proliferation"/>
    <property type="evidence" value="ECO:0007669"/>
    <property type="project" value="UniProtKB-ARBA"/>
</dbReference>
<keyword evidence="6" id="KW-0805">Transcription regulation</keyword>
<evidence type="ECO:0000256" key="8">
    <source>
        <dbReference type="ARBA" id="ARBA00023163"/>
    </source>
</evidence>
<feature type="compositionally biased region" description="Low complexity" evidence="12">
    <location>
        <begin position="269"/>
        <end position="280"/>
    </location>
</feature>
<feature type="domain" description="C2H2-type" evidence="13">
    <location>
        <begin position="208"/>
        <end position="235"/>
    </location>
</feature>
<keyword evidence="4 11" id="KW-0863">Zinc-finger</keyword>
<protein>
    <recommendedName>
        <fullName evidence="13">C2H2-type domain-containing protein</fullName>
    </recommendedName>
</protein>
<dbReference type="PROSITE" id="PS00028">
    <property type="entry name" value="ZINC_FINGER_C2H2_1"/>
    <property type="match status" value="4"/>
</dbReference>
<organism evidence="14 15">
    <name type="scientific">Cloeon dipterum</name>
    <dbReference type="NCBI Taxonomy" id="197152"/>
    <lineage>
        <taxon>Eukaryota</taxon>
        <taxon>Metazoa</taxon>
        <taxon>Ecdysozoa</taxon>
        <taxon>Arthropoda</taxon>
        <taxon>Hexapoda</taxon>
        <taxon>Insecta</taxon>
        <taxon>Pterygota</taxon>
        <taxon>Palaeoptera</taxon>
        <taxon>Ephemeroptera</taxon>
        <taxon>Pisciforma</taxon>
        <taxon>Baetidae</taxon>
        <taxon>Cloeon</taxon>
    </lineage>
</organism>
<dbReference type="GO" id="GO:0055059">
    <property type="term" value="P:asymmetric neuroblast division"/>
    <property type="evidence" value="ECO:0007669"/>
    <property type="project" value="UniProtKB-ARBA"/>
</dbReference>
<keyword evidence="9" id="KW-0539">Nucleus</keyword>
<evidence type="ECO:0000256" key="5">
    <source>
        <dbReference type="ARBA" id="ARBA00022833"/>
    </source>
</evidence>
<dbReference type="FunFam" id="3.30.160.60:FF:000130">
    <property type="entry name" value="Spalt-like transcription factor 4"/>
    <property type="match status" value="1"/>
</dbReference>
<evidence type="ECO:0000256" key="4">
    <source>
        <dbReference type="ARBA" id="ARBA00022771"/>
    </source>
</evidence>
<feature type="domain" description="C2H2-type" evidence="13">
    <location>
        <begin position="123"/>
        <end position="150"/>
    </location>
</feature>
<dbReference type="Pfam" id="PF00096">
    <property type="entry name" value="zf-C2H2"/>
    <property type="match status" value="4"/>
</dbReference>
<dbReference type="SMART" id="SM00355">
    <property type="entry name" value="ZnF_C2H2"/>
    <property type="match status" value="5"/>
</dbReference>
<dbReference type="Proteomes" id="UP000494165">
    <property type="component" value="Unassembled WGS sequence"/>
</dbReference>
<dbReference type="FunFam" id="3.30.160.60:FF:000322">
    <property type="entry name" value="GDNF-inducible zinc finger protein 1"/>
    <property type="match status" value="1"/>
</dbReference>
<dbReference type="OrthoDB" id="5428132at2759"/>
<proteinExistence type="inferred from homology"/>
<evidence type="ECO:0000313" key="15">
    <source>
        <dbReference type="Proteomes" id="UP000494165"/>
    </source>
</evidence>
<evidence type="ECO:0000256" key="1">
    <source>
        <dbReference type="ARBA" id="ARBA00004123"/>
    </source>
</evidence>
<gene>
    <name evidence="14" type="ORF">CLODIP_2_CD08042</name>
</gene>
<dbReference type="AlphaFoldDB" id="A0A8S1DLQ0"/>